<dbReference type="GO" id="GO:0103117">
    <property type="term" value="F:UDP-3-O-acyl-N-acetylglucosamine deacetylase activity"/>
    <property type="evidence" value="ECO:0007669"/>
    <property type="project" value="UniProtKB-EC"/>
</dbReference>
<dbReference type="SUPFAM" id="SSF54211">
    <property type="entry name" value="Ribosomal protein S5 domain 2-like"/>
    <property type="match status" value="2"/>
</dbReference>
<protein>
    <recommendedName>
        <fullName evidence="4 12">UDP-3-O-acyl-N-acetylglucosamine deacetylase</fullName>
        <shortName evidence="12">UDP-3-O-acyl-GlcNAc deacetylase</shortName>
        <ecNumber evidence="4 12">3.5.1.108</ecNumber>
    </recommendedName>
    <alternativeName>
        <fullName evidence="12">UDP-3-O-[R-3-hydroxymyristoyl]-N-acetylglucosamine deacetylase</fullName>
    </alternativeName>
</protein>
<keyword evidence="14" id="KW-1185">Reference proteome</keyword>
<evidence type="ECO:0000256" key="8">
    <source>
        <dbReference type="ARBA" id="ARBA00022801"/>
    </source>
</evidence>
<comment type="caution">
    <text evidence="13">The sequence shown here is derived from an EMBL/GenBank/DDBJ whole genome shotgun (WGS) entry which is preliminary data.</text>
</comment>
<keyword evidence="5 12" id="KW-0444">Lipid biosynthesis</keyword>
<dbReference type="EC" id="3.5.1.108" evidence="4 12"/>
<evidence type="ECO:0000313" key="13">
    <source>
        <dbReference type="EMBL" id="MEK0247137.1"/>
    </source>
</evidence>
<evidence type="ECO:0000256" key="9">
    <source>
        <dbReference type="ARBA" id="ARBA00022833"/>
    </source>
</evidence>
<dbReference type="EMBL" id="JARXNH020000046">
    <property type="protein sequence ID" value="MEK0247137.1"/>
    <property type="molecule type" value="Genomic_DNA"/>
</dbReference>
<evidence type="ECO:0000256" key="6">
    <source>
        <dbReference type="ARBA" id="ARBA00022556"/>
    </source>
</evidence>
<comment type="pathway">
    <text evidence="3 12">Glycolipid biosynthesis; lipid IV(A) biosynthesis; lipid IV(A) from (3R)-3-hydroxytetradecanoyl-[acyl-carrier-protein] and UDP-N-acetyl-alpha-D-glucosamine: step 2/6.</text>
</comment>
<dbReference type="Gene3D" id="3.30.230.20">
    <property type="entry name" value="lpxc deacetylase, domain 1"/>
    <property type="match status" value="1"/>
</dbReference>
<evidence type="ECO:0000256" key="10">
    <source>
        <dbReference type="ARBA" id="ARBA00023098"/>
    </source>
</evidence>
<keyword evidence="7 12" id="KW-0479">Metal-binding</keyword>
<dbReference type="InterPro" id="IPR015870">
    <property type="entry name" value="UDP-acyl_N-AcGlcN_deAcase_N"/>
</dbReference>
<comment type="cofactor">
    <cofactor evidence="1 12">
        <name>Zn(2+)</name>
        <dbReference type="ChEBI" id="CHEBI:29105"/>
    </cofactor>
</comment>
<name>A0ABU8Z0S9_9ENTR</name>
<dbReference type="HAMAP" id="MF_00388">
    <property type="entry name" value="LpxC"/>
    <property type="match status" value="1"/>
</dbReference>
<proteinExistence type="inferred from homology"/>
<feature type="binding site" evidence="12">
    <location>
        <position position="239"/>
    </location>
    <ligand>
        <name>Zn(2+)</name>
        <dbReference type="ChEBI" id="CHEBI:29105"/>
    </ligand>
</feature>
<keyword evidence="6 12" id="KW-0441">Lipid A biosynthesis</keyword>
<dbReference type="Proteomes" id="UP001334005">
    <property type="component" value="Unassembled WGS sequence"/>
</dbReference>
<dbReference type="NCBIfam" id="TIGR00325">
    <property type="entry name" value="lpxC"/>
    <property type="match status" value="1"/>
</dbReference>
<evidence type="ECO:0000256" key="2">
    <source>
        <dbReference type="ARBA" id="ARBA00002923"/>
    </source>
</evidence>
<evidence type="ECO:0000256" key="1">
    <source>
        <dbReference type="ARBA" id="ARBA00001947"/>
    </source>
</evidence>
<evidence type="ECO:0000256" key="4">
    <source>
        <dbReference type="ARBA" id="ARBA00012745"/>
    </source>
</evidence>
<dbReference type="Gene3D" id="3.30.1700.10">
    <property type="entry name" value="lpxc deacetylase, domain 2"/>
    <property type="match status" value="1"/>
</dbReference>
<comment type="catalytic activity">
    <reaction evidence="11 12">
        <text>a UDP-3-O-[(3R)-3-hydroxyacyl]-N-acetyl-alpha-D-glucosamine + H2O = a UDP-3-O-[(3R)-3-hydroxyacyl]-alpha-D-glucosamine + acetate</text>
        <dbReference type="Rhea" id="RHEA:67816"/>
        <dbReference type="ChEBI" id="CHEBI:15377"/>
        <dbReference type="ChEBI" id="CHEBI:30089"/>
        <dbReference type="ChEBI" id="CHEBI:137740"/>
        <dbReference type="ChEBI" id="CHEBI:173225"/>
        <dbReference type="EC" id="3.5.1.108"/>
    </reaction>
</comment>
<dbReference type="InterPro" id="IPR020568">
    <property type="entry name" value="Ribosomal_Su5_D2-typ_SF"/>
</dbReference>
<dbReference type="InterPro" id="IPR004463">
    <property type="entry name" value="UDP-acyl_GlcNac_deAcase"/>
</dbReference>
<dbReference type="RefSeq" id="WP_331833716.1">
    <property type="nucleotide sequence ID" value="NZ_JARXNH020000046.1"/>
</dbReference>
<evidence type="ECO:0000256" key="11">
    <source>
        <dbReference type="ARBA" id="ARBA00024535"/>
    </source>
</evidence>
<feature type="binding site" evidence="12">
    <location>
        <position position="243"/>
    </location>
    <ligand>
        <name>Zn(2+)</name>
        <dbReference type="ChEBI" id="CHEBI:29105"/>
    </ligand>
</feature>
<keyword evidence="10 12" id="KW-0443">Lipid metabolism</keyword>
<dbReference type="InterPro" id="IPR011334">
    <property type="entry name" value="UDP-acyl_GlcNac_deAcase_C"/>
</dbReference>
<dbReference type="Pfam" id="PF03331">
    <property type="entry name" value="LpxC"/>
    <property type="match status" value="1"/>
</dbReference>
<evidence type="ECO:0000313" key="14">
    <source>
        <dbReference type="Proteomes" id="UP001334005"/>
    </source>
</evidence>
<organism evidence="13 14">
    <name type="scientific">Raoultella scottii</name>
    <dbReference type="NCBI Taxonomy" id="3040937"/>
    <lineage>
        <taxon>Bacteria</taxon>
        <taxon>Pseudomonadati</taxon>
        <taxon>Pseudomonadota</taxon>
        <taxon>Gammaproteobacteria</taxon>
        <taxon>Enterobacterales</taxon>
        <taxon>Enterobacteriaceae</taxon>
        <taxon>Klebsiella/Raoultella group</taxon>
        <taxon>Raoultella</taxon>
    </lineage>
</organism>
<dbReference type="PANTHER" id="PTHR33694">
    <property type="entry name" value="UDP-3-O-ACYL-N-ACETYLGLUCOSAMINE DEACETYLASE 1, MITOCHONDRIAL-RELATED"/>
    <property type="match status" value="1"/>
</dbReference>
<comment type="function">
    <text evidence="2 12">Catalyzes the hydrolysis of UDP-3-O-myristoyl-N-acetylglucosamine to form UDP-3-O-myristoylglucosamine and acetate, the committed step in lipid A biosynthesis.</text>
</comment>
<evidence type="ECO:0000256" key="12">
    <source>
        <dbReference type="HAMAP-Rule" id="MF_00388"/>
    </source>
</evidence>
<feature type="binding site" evidence="12">
    <location>
        <position position="79"/>
    </location>
    <ligand>
        <name>Zn(2+)</name>
        <dbReference type="ChEBI" id="CHEBI:29105"/>
    </ligand>
</feature>
<reference evidence="13 14" key="1">
    <citation type="submission" date="2024-03" db="EMBL/GenBank/DDBJ databases">
        <title>Two novel Raoultella species associated with bleeding cankers of broadleaf hosts, Raoultella scottia sp. nov. and Raoultella lignicola sp. nov.</title>
        <authorList>
            <person name="Brady C.L."/>
        </authorList>
    </citation>
    <scope>NUCLEOTIDE SEQUENCE [LARGE SCALE GENOMIC DNA]</scope>
    <source>
        <strain evidence="13 14">BAC 10a-01-01</strain>
    </source>
</reference>
<evidence type="ECO:0000256" key="7">
    <source>
        <dbReference type="ARBA" id="ARBA00022723"/>
    </source>
</evidence>
<dbReference type="PANTHER" id="PTHR33694:SF1">
    <property type="entry name" value="UDP-3-O-ACYL-N-ACETYLGLUCOSAMINE DEACETYLASE 1, MITOCHONDRIAL-RELATED"/>
    <property type="match status" value="1"/>
</dbReference>
<accession>A0ABU8Z0S9</accession>
<evidence type="ECO:0000256" key="5">
    <source>
        <dbReference type="ARBA" id="ARBA00022516"/>
    </source>
</evidence>
<keyword evidence="9 12" id="KW-0862">Zinc</keyword>
<sequence>MIRQKTIQKTVQMCGVGLHSGRKVNMRLLPADSNTGVVFRRVDLFPAADIPLCAQRVNDTVLATSIFNVNGVRISTVEHLLSAISGLGIDNLIIEIDAPEIPIVDGSANPFIFMLLGCAGIVEQKAAKQFLKIKDVIRVADGDKWAMLEPAGSFSLDFSIDFQHPTIASSDQRFSIKITPDSYVSEIARARTFGFIRDIEHLQKNGLCLGASLDNAIGLDEFRVVNGEGLRFSNEFVRHKILDAIGDLFVCGHNILGTFRAYKSGHALNNKLINTMLESSTAWELITFEDKDVEIPLSSPLLA</sequence>
<comment type="similarity">
    <text evidence="12">Belongs to the LpxC family.</text>
</comment>
<gene>
    <name evidence="12 13" type="primary">lpxC</name>
    <name evidence="13" type="ORF">QFI66_003210</name>
</gene>
<keyword evidence="8 12" id="KW-0378">Hydrolase</keyword>
<feature type="active site" description="Proton donor" evidence="12">
    <location>
        <position position="266"/>
    </location>
</feature>
<evidence type="ECO:0000256" key="3">
    <source>
        <dbReference type="ARBA" id="ARBA00005002"/>
    </source>
</evidence>